<dbReference type="Gene3D" id="3.30.1220.10">
    <property type="entry name" value="CobW-like, C-terminal domain"/>
    <property type="match status" value="1"/>
</dbReference>
<dbReference type="GO" id="GO:0016787">
    <property type="term" value="F:hydrolase activity"/>
    <property type="evidence" value="ECO:0007669"/>
    <property type="project" value="UniProtKB-KW"/>
</dbReference>
<dbReference type="RefSeq" id="WP_119480054.1">
    <property type="nucleotide sequence ID" value="NZ_JANILE010000002.1"/>
</dbReference>
<evidence type="ECO:0000313" key="9">
    <source>
        <dbReference type="Proteomes" id="UP000283576"/>
    </source>
</evidence>
<evidence type="ECO:0000256" key="4">
    <source>
        <dbReference type="ARBA" id="ARBA00034320"/>
    </source>
</evidence>
<organism evidence="8 9">
    <name type="scientific">Staphylococcus gallinarum</name>
    <dbReference type="NCBI Taxonomy" id="1293"/>
    <lineage>
        <taxon>Bacteria</taxon>
        <taxon>Bacillati</taxon>
        <taxon>Bacillota</taxon>
        <taxon>Bacilli</taxon>
        <taxon>Bacillales</taxon>
        <taxon>Staphylococcaceae</taxon>
        <taxon>Staphylococcus</taxon>
    </lineage>
</organism>
<dbReference type="PANTHER" id="PTHR13748:SF62">
    <property type="entry name" value="COBW DOMAIN-CONTAINING PROTEIN"/>
    <property type="match status" value="1"/>
</dbReference>
<dbReference type="SUPFAM" id="SSF52540">
    <property type="entry name" value="P-loop containing nucleoside triphosphate hydrolases"/>
    <property type="match status" value="1"/>
</dbReference>
<dbReference type="InterPro" id="IPR003495">
    <property type="entry name" value="CobW/HypB/UreG_nucleotide-bd"/>
</dbReference>
<reference evidence="8 9" key="1">
    <citation type="journal article" date="2016" name="Front. Microbiol.">
        <title>Comprehensive Phylogenetic Analysis of Bovine Non-aureus Staphylococci Species Based on Whole-Genome Sequencing.</title>
        <authorList>
            <person name="Naushad S."/>
            <person name="Barkema H.W."/>
            <person name="Luby C."/>
            <person name="Condas L.A."/>
            <person name="Nobrega D.B."/>
            <person name="Carson D.A."/>
            <person name="De Buck J."/>
        </authorList>
    </citation>
    <scope>NUCLEOTIDE SEQUENCE [LARGE SCALE GENOMIC DNA]</scope>
    <source>
        <strain evidence="8 9">SNUC 1388</strain>
    </source>
</reference>
<comment type="caution">
    <text evidence="8">The sequence shown here is derived from an EMBL/GenBank/DDBJ whole genome shotgun (WGS) entry which is preliminary data.</text>
</comment>
<dbReference type="PANTHER" id="PTHR13748">
    <property type="entry name" value="COBW-RELATED"/>
    <property type="match status" value="1"/>
</dbReference>
<proteinExistence type="inferred from homology"/>
<dbReference type="AlphaFoldDB" id="A0A3A0H7G5"/>
<gene>
    <name evidence="8" type="ORF">BUZ01_11735</name>
</gene>
<keyword evidence="3" id="KW-0143">Chaperone</keyword>
<dbReference type="Pfam" id="PF07683">
    <property type="entry name" value="CobW_C"/>
    <property type="match status" value="1"/>
</dbReference>
<dbReference type="GO" id="GO:0005737">
    <property type="term" value="C:cytoplasm"/>
    <property type="evidence" value="ECO:0007669"/>
    <property type="project" value="TreeGrafter"/>
</dbReference>
<dbReference type="GO" id="GO:0000166">
    <property type="term" value="F:nucleotide binding"/>
    <property type="evidence" value="ECO:0007669"/>
    <property type="project" value="UniProtKB-KW"/>
</dbReference>
<evidence type="ECO:0000256" key="1">
    <source>
        <dbReference type="ARBA" id="ARBA00022741"/>
    </source>
</evidence>
<feature type="domain" description="CobW C-terminal" evidence="7">
    <location>
        <begin position="219"/>
        <end position="294"/>
    </location>
</feature>
<protein>
    <submittedName>
        <fullName evidence="8">GTP-binding protein</fullName>
    </submittedName>
</protein>
<name>A0A3A0H7G5_STAGA</name>
<dbReference type="InterPro" id="IPR051316">
    <property type="entry name" value="Zinc-reg_GTPase_activator"/>
</dbReference>
<dbReference type="InterPro" id="IPR036627">
    <property type="entry name" value="CobW-likC_sf"/>
</dbReference>
<evidence type="ECO:0000256" key="3">
    <source>
        <dbReference type="ARBA" id="ARBA00023186"/>
    </source>
</evidence>
<evidence type="ECO:0000313" key="8">
    <source>
        <dbReference type="EMBL" id="RIL41598.1"/>
    </source>
</evidence>
<accession>A0A3A0H7G5</accession>
<dbReference type="Gene3D" id="3.40.50.300">
    <property type="entry name" value="P-loop containing nucleotide triphosphate hydrolases"/>
    <property type="match status" value="1"/>
</dbReference>
<keyword evidence="2" id="KW-0378">Hydrolase</keyword>
<keyword evidence="1" id="KW-0547">Nucleotide-binding</keyword>
<evidence type="ECO:0000256" key="2">
    <source>
        <dbReference type="ARBA" id="ARBA00022801"/>
    </source>
</evidence>
<dbReference type="EMBL" id="QXRZ01000009">
    <property type="protein sequence ID" value="RIL41598.1"/>
    <property type="molecule type" value="Genomic_DNA"/>
</dbReference>
<comment type="similarity">
    <text evidence="4">Belongs to the SIMIBI class G3E GTPase family. ZNG1 subfamily.</text>
</comment>
<sequence>MDIVIISGFLGGGKTTTLNHFIESARSQNQTPAVIVNEFGTQSVDSHLIDNSIGLREIINGCICCEMKSNVTEQLHDIYIDYQPDIVFIECSGIAHPLEVLDACLTPVLTPFSNVVSLTSVIDVQLYSKLPQLPEDIQNLIIAQMAHCSNFVLNKSDLITSDQLLKVIETITTRHPDIPCFITSHGEVTLDHIKSNKLTKDERFNGGKIIHSTLGHSIFYFSHSWHKQSFINWLQNLPDHIYRVKGFLTFDDSNVKNLIQYTNKHLNLVSSHLNIDDYIVVIGHNIDKVQLSHSVQHYHKLNVT</sequence>
<comment type="catalytic activity">
    <reaction evidence="5">
        <text>GTP + H2O = GDP + phosphate + H(+)</text>
        <dbReference type="Rhea" id="RHEA:19669"/>
        <dbReference type="ChEBI" id="CHEBI:15377"/>
        <dbReference type="ChEBI" id="CHEBI:15378"/>
        <dbReference type="ChEBI" id="CHEBI:37565"/>
        <dbReference type="ChEBI" id="CHEBI:43474"/>
        <dbReference type="ChEBI" id="CHEBI:58189"/>
    </reaction>
    <physiologicalReaction direction="left-to-right" evidence="5">
        <dbReference type="Rhea" id="RHEA:19670"/>
    </physiologicalReaction>
</comment>
<evidence type="ECO:0000259" key="6">
    <source>
        <dbReference type="Pfam" id="PF02492"/>
    </source>
</evidence>
<dbReference type="InterPro" id="IPR027417">
    <property type="entry name" value="P-loop_NTPase"/>
</dbReference>
<dbReference type="InterPro" id="IPR011629">
    <property type="entry name" value="CobW-like_C"/>
</dbReference>
<evidence type="ECO:0000259" key="7">
    <source>
        <dbReference type="Pfam" id="PF07683"/>
    </source>
</evidence>
<dbReference type="Proteomes" id="UP000283576">
    <property type="component" value="Unassembled WGS sequence"/>
</dbReference>
<feature type="domain" description="CobW/HypB/UreG nucleotide-binding" evidence="6">
    <location>
        <begin position="3"/>
        <end position="174"/>
    </location>
</feature>
<dbReference type="Pfam" id="PF02492">
    <property type="entry name" value="cobW"/>
    <property type="match status" value="1"/>
</dbReference>
<evidence type="ECO:0000256" key="5">
    <source>
        <dbReference type="ARBA" id="ARBA00049117"/>
    </source>
</evidence>